<proteinExistence type="predicted"/>
<dbReference type="Pfam" id="PF13474">
    <property type="entry name" value="SnoaL_3"/>
    <property type="match status" value="1"/>
</dbReference>
<dbReference type="AlphaFoldDB" id="U5VXK1"/>
<dbReference type="Gene3D" id="3.10.450.50">
    <property type="match status" value="1"/>
</dbReference>
<dbReference type="KEGG" id="afs:AFR_17100"/>
<dbReference type="RefSeq" id="WP_023361871.1">
    <property type="nucleotide sequence ID" value="NC_022657.1"/>
</dbReference>
<evidence type="ECO:0000313" key="3">
    <source>
        <dbReference type="Proteomes" id="UP000017746"/>
    </source>
</evidence>
<dbReference type="InterPro" id="IPR037401">
    <property type="entry name" value="SnoaL-like"/>
</dbReference>
<evidence type="ECO:0000259" key="1">
    <source>
        <dbReference type="Pfam" id="PF13474"/>
    </source>
</evidence>
<dbReference type="SUPFAM" id="SSF54427">
    <property type="entry name" value="NTF2-like"/>
    <property type="match status" value="1"/>
</dbReference>
<organism evidence="2 3">
    <name type="scientific">Actinoplanes friuliensis DSM 7358</name>
    <dbReference type="NCBI Taxonomy" id="1246995"/>
    <lineage>
        <taxon>Bacteria</taxon>
        <taxon>Bacillati</taxon>
        <taxon>Actinomycetota</taxon>
        <taxon>Actinomycetes</taxon>
        <taxon>Micromonosporales</taxon>
        <taxon>Micromonosporaceae</taxon>
        <taxon>Actinoplanes</taxon>
    </lineage>
</organism>
<accession>U5VXK1</accession>
<reference evidence="2 3" key="1">
    <citation type="journal article" date="2014" name="J. Biotechnol.">
        <title>Complete genome sequence of the actinobacterium Actinoplanes friuliensis HAG 010964, producer of the lipopeptide antibiotic friulimycin.</title>
        <authorList>
            <person name="Ruckert C."/>
            <person name="Szczepanowski R."/>
            <person name="Albersmeier A."/>
            <person name="Goesmann A."/>
            <person name="Fischer N."/>
            <person name="Steinkamper A."/>
            <person name="Puhler A."/>
            <person name="Biener R."/>
            <person name="Schwartz D."/>
            <person name="Kalinowski J."/>
        </authorList>
    </citation>
    <scope>NUCLEOTIDE SEQUENCE [LARGE SCALE GENOMIC DNA]</scope>
    <source>
        <strain evidence="2 3">DSM 7358</strain>
    </source>
</reference>
<name>U5VXK1_9ACTN</name>
<dbReference type="eggNOG" id="COG4319">
    <property type="taxonomic scope" value="Bacteria"/>
</dbReference>
<evidence type="ECO:0000313" key="2">
    <source>
        <dbReference type="EMBL" id="AGZ41698.1"/>
    </source>
</evidence>
<dbReference type="OrthoDB" id="3395163at2"/>
<feature type="domain" description="SnoaL-like" evidence="1">
    <location>
        <begin position="4"/>
        <end position="122"/>
    </location>
</feature>
<gene>
    <name evidence="2" type="ORF">AFR_17100</name>
</gene>
<dbReference type="PATRIC" id="fig|1246995.3.peg.3469"/>
<sequence length="133" mass="14233">MSAVLAAVAELSAAFAARDVTAALACFVADDDISYVGSEHSESATGRDVLTVLFKDVFSRDEAYSWQVTTASVREYGDCAYLIAEADAVAHTDAGETIPFAYRISGLLEPAPDGWRWRHCHGCEPAIGNTVDN</sequence>
<protein>
    <recommendedName>
        <fullName evidence="1">SnoaL-like domain-containing protein</fullName>
    </recommendedName>
</protein>
<dbReference type="HOGENOM" id="CLU_1902176_0_0_11"/>
<keyword evidence="3" id="KW-1185">Reference proteome</keyword>
<dbReference type="STRING" id="1246995.AFR_17100"/>
<dbReference type="InterPro" id="IPR032710">
    <property type="entry name" value="NTF2-like_dom_sf"/>
</dbReference>
<dbReference type="Proteomes" id="UP000017746">
    <property type="component" value="Chromosome"/>
</dbReference>
<dbReference type="EMBL" id="CP006272">
    <property type="protein sequence ID" value="AGZ41698.1"/>
    <property type="molecule type" value="Genomic_DNA"/>
</dbReference>